<proteinExistence type="predicted"/>
<dbReference type="EMBL" id="MKKU01000692">
    <property type="protein sequence ID" value="RNF04098.1"/>
    <property type="molecule type" value="Genomic_DNA"/>
</dbReference>
<dbReference type="PANTHER" id="PTHR35615:SF7">
    <property type="entry name" value="PRESENT IN THE OUTER MITOCHONDRIAL MEMBRANE PROTEOME 22"/>
    <property type="match status" value="1"/>
</dbReference>
<sequence>MPLSKKGAFVMRGDSPEPFRRKSGKWFIGSLSVFARRGSAKASTRESTEANPHSQPPPSRDSARAEAGDADKTQKQLVQEEAEKRTQNASELITASSPQGTDDDGKGNINRSMPPEGASPLQEELYAEIDIDDNEPSQQDLPSGAMNPGSDPKPLINTRTLNPAASDSSGENGSATTPALEKSGVYDMMDSTDLTKYTSSTYDIGAERDSTEDIKSMYGMGVDQGPAATASSTYGMEGPWRNSIYDVGNFALSQHEEQPVTLHSEINSSAIDQRVPEPNQHLTRVPASAVPKSIYCKIATDFRDAKSETKKGLETASKPKEDEAVKKDSKPPTTARPTELNDNVHSLVVVSDTAASAVTEKETEKKVSVKDTDGKVVEYEADELLRASKATVENSALLQVLRQQVEAGHHCAVILANGKQQGPVSLSVAQALLKSVMAALKKNEEEKGIKYEVQLTAAAMPSV</sequence>
<feature type="compositionally biased region" description="Polar residues" evidence="1">
    <location>
        <begin position="331"/>
        <end position="344"/>
    </location>
</feature>
<dbReference type="PANTHER" id="PTHR35615">
    <property type="entry name" value="PRESENT IN THE OUTER MITOCHONDRIAL MEMBRANE PROTEOME 22-RELATED"/>
    <property type="match status" value="1"/>
</dbReference>
<feature type="compositionally biased region" description="Acidic residues" evidence="1">
    <location>
        <begin position="125"/>
        <end position="135"/>
    </location>
</feature>
<organism evidence="2 3">
    <name type="scientific">Trypanosoma conorhini</name>
    <dbReference type="NCBI Taxonomy" id="83891"/>
    <lineage>
        <taxon>Eukaryota</taxon>
        <taxon>Discoba</taxon>
        <taxon>Euglenozoa</taxon>
        <taxon>Kinetoplastea</taxon>
        <taxon>Metakinetoplastina</taxon>
        <taxon>Trypanosomatida</taxon>
        <taxon>Trypanosomatidae</taxon>
        <taxon>Trypanosoma</taxon>
    </lineage>
</organism>
<evidence type="ECO:0000313" key="3">
    <source>
        <dbReference type="Proteomes" id="UP000284403"/>
    </source>
</evidence>
<dbReference type="AlphaFoldDB" id="A0A422NF55"/>
<dbReference type="GeneID" id="40321629"/>
<evidence type="ECO:0000313" key="2">
    <source>
        <dbReference type="EMBL" id="RNF04098.1"/>
    </source>
</evidence>
<name>A0A422NF55_9TRYP</name>
<feature type="compositionally biased region" description="Polar residues" evidence="1">
    <location>
        <begin position="157"/>
        <end position="177"/>
    </location>
</feature>
<protein>
    <submittedName>
        <fullName evidence="2">PE-PGRS family protein</fullName>
    </submittedName>
</protein>
<feature type="compositionally biased region" description="Polar residues" evidence="1">
    <location>
        <begin position="87"/>
        <end position="100"/>
    </location>
</feature>
<feature type="compositionally biased region" description="Basic and acidic residues" evidence="1">
    <location>
        <begin position="61"/>
        <end position="74"/>
    </location>
</feature>
<feature type="non-terminal residue" evidence="2">
    <location>
        <position position="463"/>
    </location>
</feature>
<accession>A0A422NF55</accession>
<gene>
    <name evidence="2" type="ORF">Tco025E_08018</name>
</gene>
<comment type="caution">
    <text evidence="2">The sequence shown here is derived from an EMBL/GenBank/DDBJ whole genome shotgun (WGS) entry which is preliminary data.</text>
</comment>
<dbReference type="Proteomes" id="UP000284403">
    <property type="component" value="Unassembled WGS sequence"/>
</dbReference>
<dbReference type="RefSeq" id="XP_029224976.1">
    <property type="nucleotide sequence ID" value="XM_029374875.1"/>
</dbReference>
<evidence type="ECO:0000256" key="1">
    <source>
        <dbReference type="SAM" id="MobiDB-lite"/>
    </source>
</evidence>
<feature type="region of interest" description="Disordered" evidence="1">
    <location>
        <begin position="37"/>
        <end position="187"/>
    </location>
</feature>
<feature type="region of interest" description="Disordered" evidence="1">
    <location>
        <begin position="306"/>
        <end position="345"/>
    </location>
</feature>
<reference evidence="2 3" key="1">
    <citation type="journal article" date="2018" name="BMC Genomics">
        <title>Genomic comparison of Trypanosoma conorhini and Trypanosoma rangeli to Trypanosoma cruzi strains of high and low virulence.</title>
        <authorList>
            <person name="Bradwell K.R."/>
            <person name="Koparde V.N."/>
            <person name="Matveyev A.V."/>
            <person name="Serrano M.G."/>
            <person name="Alves J.M."/>
            <person name="Parikh H."/>
            <person name="Huang B."/>
            <person name="Lee V."/>
            <person name="Espinosa-Alvarez O."/>
            <person name="Ortiz P.A."/>
            <person name="Costa-Martins A.G."/>
            <person name="Teixeira M.M."/>
            <person name="Buck G.A."/>
        </authorList>
    </citation>
    <scope>NUCLEOTIDE SEQUENCE [LARGE SCALE GENOMIC DNA]</scope>
    <source>
        <strain evidence="2 3">025E</strain>
    </source>
</reference>
<keyword evidence="3" id="KW-1185">Reference proteome</keyword>
<feature type="region of interest" description="Disordered" evidence="1">
    <location>
        <begin position="1"/>
        <end position="23"/>
    </location>
</feature>
<feature type="compositionally biased region" description="Basic and acidic residues" evidence="1">
    <location>
        <begin position="306"/>
        <end position="330"/>
    </location>
</feature>